<dbReference type="PROSITE" id="PS51257">
    <property type="entry name" value="PROKAR_LIPOPROTEIN"/>
    <property type="match status" value="1"/>
</dbReference>
<evidence type="ECO:0008006" key="3">
    <source>
        <dbReference type="Google" id="ProtNLM"/>
    </source>
</evidence>
<evidence type="ECO:0000313" key="1">
    <source>
        <dbReference type="EMBL" id="SFR59991.1"/>
    </source>
</evidence>
<gene>
    <name evidence="1" type="ORF">SAMN04488002_3631</name>
</gene>
<keyword evidence="2" id="KW-1185">Reference proteome</keyword>
<dbReference type="EMBL" id="FOYO01000001">
    <property type="protein sequence ID" value="SFR59991.1"/>
    <property type="molecule type" value="Genomic_DNA"/>
</dbReference>
<sequence>MTSTIFKTVVILIAGTAALGVSGCEVIGPKTLDEAQRDDFGKQYSPGSKVREIQVGGQYYTVYRRESENFGAGSKAKGVDYTVNVKGSVLACDGLENTVEQCIKDFEKRIPRQLFEISAREESSM</sequence>
<name>A0A1I6HZW4_9RHOB</name>
<reference evidence="2" key="1">
    <citation type="submission" date="2016-10" db="EMBL/GenBank/DDBJ databases">
        <authorList>
            <person name="Varghese N."/>
            <person name="Submissions S."/>
        </authorList>
    </citation>
    <scope>NUCLEOTIDE SEQUENCE [LARGE SCALE GENOMIC DNA]</scope>
    <source>
        <strain evidence="2">DSM 26921</strain>
    </source>
</reference>
<dbReference type="AlphaFoldDB" id="A0A1I6HZW4"/>
<dbReference type="RefSeq" id="WP_090219700.1">
    <property type="nucleotide sequence ID" value="NZ_FOYO01000001.1"/>
</dbReference>
<dbReference type="STRING" id="670154.SAMN04488002_3631"/>
<organism evidence="1 2">
    <name type="scientific">Litoreibacter janthinus</name>
    <dbReference type="NCBI Taxonomy" id="670154"/>
    <lineage>
        <taxon>Bacteria</taxon>
        <taxon>Pseudomonadati</taxon>
        <taxon>Pseudomonadota</taxon>
        <taxon>Alphaproteobacteria</taxon>
        <taxon>Rhodobacterales</taxon>
        <taxon>Roseobacteraceae</taxon>
        <taxon>Litoreibacter</taxon>
    </lineage>
</organism>
<accession>A0A1I6HZW4</accession>
<evidence type="ECO:0000313" key="2">
    <source>
        <dbReference type="Proteomes" id="UP000199658"/>
    </source>
</evidence>
<proteinExistence type="predicted"/>
<dbReference type="Proteomes" id="UP000199658">
    <property type="component" value="Unassembled WGS sequence"/>
</dbReference>
<protein>
    <recommendedName>
        <fullName evidence="3">Lipoprotein</fullName>
    </recommendedName>
</protein>